<comment type="subcellular location">
    <subcellularLocation>
        <location evidence="1">Membrane</location>
        <topology evidence="1">Multi-pass membrane protein</topology>
    </subcellularLocation>
</comment>
<evidence type="ECO:0000313" key="8">
    <source>
        <dbReference type="EMBL" id="TIH37793.1"/>
    </source>
</evidence>
<sequence length="176" mass="19120">MGLNALKNFANRAWGGFLTYAVKFGVVGLAGMVLDVGIFNMLLLGVFGTGHFFATAIGAKLISTSVAIIFNWIGNRYWTFRENRRKNVGLELVEYALVSVGGLAIAEGCIWFTHHVLGQTSLLATNIAANVVGLALGTAFRFVLYRYWVYGTQRSDGLHNITAALAAEREDALVKS</sequence>
<evidence type="ECO:0000256" key="1">
    <source>
        <dbReference type="ARBA" id="ARBA00004141"/>
    </source>
</evidence>
<evidence type="ECO:0000256" key="2">
    <source>
        <dbReference type="ARBA" id="ARBA00009399"/>
    </source>
</evidence>
<feature type="transmembrane region" description="Helical" evidence="6">
    <location>
        <begin position="95"/>
        <end position="117"/>
    </location>
</feature>
<name>A0A4T2C0L2_9MICO</name>
<feature type="domain" description="GtrA/DPMS transmembrane" evidence="7">
    <location>
        <begin position="23"/>
        <end position="149"/>
    </location>
</feature>
<organism evidence="8 9">
    <name type="scientific">Subtercola vilae</name>
    <dbReference type="NCBI Taxonomy" id="2056433"/>
    <lineage>
        <taxon>Bacteria</taxon>
        <taxon>Bacillati</taxon>
        <taxon>Actinomycetota</taxon>
        <taxon>Actinomycetes</taxon>
        <taxon>Micrococcales</taxon>
        <taxon>Microbacteriaceae</taxon>
        <taxon>Subtercola</taxon>
    </lineage>
</organism>
<dbReference type="GO" id="GO:0000271">
    <property type="term" value="P:polysaccharide biosynthetic process"/>
    <property type="evidence" value="ECO:0007669"/>
    <property type="project" value="InterPro"/>
</dbReference>
<feature type="transmembrane region" description="Helical" evidence="6">
    <location>
        <begin position="52"/>
        <end position="74"/>
    </location>
</feature>
<dbReference type="InterPro" id="IPR007267">
    <property type="entry name" value="GtrA_DPMS_TM"/>
</dbReference>
<feature type="transmembrane region" description="Helical" evidence="6">
    <location>
        <begin position="123"/>
        <end position="144"/>
    </location>
</feature>
<dbReference type="Proteomes" id="UP000306192">
    <property type="component" value="Unassembled WGS sequence"/>
</dbReference>
<dbReference type="AlphaFoldDB" id="A0A4T2C0L2"/>
<evidence type="ECO:0000313" key="9">
    <source>
        <dbReference type="Proteomes" id="UP000306192"/>
    </source>
</evidence>
<protein>
    <submittedName>
        <fullName evidence="8">GtrA family protein</fullName>
    </submittedName>
</protein>
<dbReference type="PANTHER" id="PTHR38459">
    <property type="entry name" value="PROPHAGE BACTOPRENOL-LINKED GLUCOSE TRANSLOCASE HOMOLOG"/>
    <property type="match status" value="1"/>
</dbReference>
<comment type="caution">
    <text evidence="8">The sequence shown here is derived from an EMBL/GenBank/DDBJ whole genome shotgun (WGS) entry which is preliminary data.</text>
</comment>
<evidence type="ECO:0000256" key="6">
    <source>
        <dbReference type="SAM" id="Phobius"/>
    </source>
</evidence>
<keyword evidence="9" id="KW-1185">Reference proteome</keyword>
<dbReference type="GO" id="GO:0005886">
    <property type="term" value="C:plasma membrane"/>
    <property type="evidence" value="ECO:0007669"/>
    <property type="project" value="TreeGrafter"/>
</dbReference>
<evidence type="ECO:0000256" key="4">
    <source>
        <dbReference type="ARBA" id="ARBA00022989"/>
    </source>
</evidence>
<evidence type="ECO:0000256" key="5">
    <source>
        <dbReference type="ARBA" id="ARBA00023136"/>
    </source>
</evidence>
<evidence type="ECO:0000259" key="7">
    <source>
        <dbReference type="Pfam" id="PF04138"/>
    </source>
</evidence>
<keyword evidence="4 6" id="KW-1133">Transmembrane helix</keyword>
<comment type="similarity">
    <text evidence="2">Belongs to the GtrA family.</text>
</comment>
<reference evidence="8 9" key="1">
    <citation type="journal article" date="2019" name="Microorganisms">
        <title>Systematic Affiliation and Genome Analysis of Subtercola vilae DB165(T) with Particular Emphasis on Cold Adaptation of an Isolate from a High-Altitude Cold Volcano Lake.</title>
        <authorList>
            <person name="Villalobos A.S."/>
            <person name="Wiese J."/>
            <person name="Imhoff J.F."/>
            <person name="Dorador C."/>
            <person name="Keller A."/>
            <person name="Hentschel U."/>
        </authorList>
    </citation>
    <scope>NUCLEOTIDE SEQUENCE [LARGE SCALE GENOMIC DNA]</scope>
    <source>
        <strain evidence="8 9">DB165</strain>
    </source>
</reference>
<accession>A0A4T2C0L2</accession>
<dbReference type="InterPro" id="IPR051401">
    <property type="entry name" value="GtrA_CellWall_Glycosyl"/>
</dbReference>
<dbReference type="EMBL" id="QYRT01000010">
    <property type="protein sequence ID" value="TIH37793.1"/>
    <property type="molecule type" value="Genomic_DNA"/>
</dbReference>
<gene>
    <name evidence="8" type="ORF">D4765_07200</name>
</gene>
<feature type="transmembrane region" description="Helical" evidence="6">
    <location>
        <begin position="20"/>
        <end position="46"/>
    </location>
</feature>
<dbReference type="Pfam" id="PF04138">
    <property type="entry name" value="GtrA_DPMS_TM"/>
    <property type="match status" value="1"/>
</dbReference>
<proteinExistence type="inferred from homology"/>
<dbReference type="PANTHER" id="PTHR38459:SF1">
    <property type="entry name" value="PROPHAGE BACTOPRENOL-LINKED GLUCOSE TRANSLOCASE HOMOLOG"/>
    <property type="match status" value="1"/>
</dbReference>
<keyword evidence="3 6" id="KW-0812">Transmembrane</keyword>
<keyword evidence="5 6" id="KW-0472">Membrane</keyword>
<evidence type="ECO:0000256" key="3">
    <source>
        <dbReference type="ARBA" id="ARBA00022692"/>
    </source>
</evidence>